<dbReference type="PANTHER" id="PTHR15492">
    <property type="entry name" value="CYCLIN D1-BINDING PROTEIN 1"/>
    <property type="match status" value="1"/>
</dbReference>
<dbReference type="Gene3D" id="1.20.1410.10">
    <property type="entry name" value="I/LWEQ domain"/>
    <property type="match status" value="1"/>
</dbReference>
<dbReference type="InterPro" id="IPR026907">
    <property type="entry name" value="GCIP-like"/>
</dbReference>
<feature type="domain" description="Cyclin-D1-binding protein 1-like N-terminal" evidence="2">
    <location>
        <begin position="59"/>
        <end position="210"/>
    </location>
</feature>
<reference evidence="4" key="5">
    <citation type="submission" date="2015-06" db="UniProtKB">
        <authorList>
            <consortium name="EnsemblFungi"/>
        </authorList>
    </citation>
    <scope>IDENTIFICATION</scope>
    <source>
        <strain evidence="4">ATCC 64411</strain>
    </source>
</reference>
<dbReference type="GO" id="GO:0005634">
    <property type="term" value="C:nucleus"/>
    <property type="evidence" value="ECO:0007669"/>
    <property type="project" value="TreeGrafter"/>
</dbReference>
<dbReference type="EMBL" id="ADBL01000383">
    <property type="status" value="NOT_ANNOTATED_CDS"/>
    <property type="molecule type" value="Genomic_DNA"/>
</dbReference>
<accession>A0A0C4DP28</accession>
<dbReference type="Proteomes" id="UP000011715">
    <property type="component" value="Unassembled WGS sequence"/>
</dbReference>
<name>A0A0C4DP28_MAGP6</name>
<evidence type="ECO:0000256" key="1">
    <source>
        <dbReference type="SAM" id="MobiDB-lite"/>
    </source>
</evidence>
<dbReference type="OrthoDB" id="4088536at2759"/>
<dbReference type="AlphaFoldDB" id="A0A0C4DP28"/>
<dbReference type="InterPro" id="IPR049317">
    <property type="entry name" value="GCIP-like_N"/>
</dbReference>
<feature type="region of interest" description="Disordered" evidence="1">
    <location>
        <begin position="208"/>
        <end position="232"/>
    </location>
</feature>
<feature type="compositionally biased region" description="Acidic residues" evidence="1">
    <location>
        <begin position="210"/>
        <end position="229"/>
    </location>
</feature>
<reference evidence="5" key="2">
    <citation type="submission" date="2010-05" db="EMBL/GenBank/DDBJ databases">
        <title>The genome sequence of Magnaporthe poae strain ATCC 64411.</title>
        <authorList>
            <person name="Ma L.-J."/>
            <person name="Dead R."/>
            <person name="Young S."/>
            <person name="Zeng Q."/>
            <person name="Koehrsen M."/>
            <person name="Alvarado L."/>
            <person name="Berlin A."/>
            <person name="Chapman S.B."/>
            <person name="Chen Z."/>
            <person name="Freedman E."/>
            <person name="Gellesch M."/>
            <person name="Goldberg J."/>
            <person name="Griggs A."/>
            <person name="Gujja S."/>
            <person name="Heilman E.R."/>
            <person name="Heiman D."/>
            <person name="Hepburn T."/>
            <person name="Howarth C."/>
            <person name="Jen D."/>
            <person name="Larson L."/>
            <person name="Mehta T."/>
            <person name="Neiman D."/>
            <person name="Pearson M."/>
            <person name="Roberts A."/>
            <person name="Saif S."/>
            <person name="Shea T."/>
            <person name="Shenoy N."/>
            <person name="Sisk P."/>
            <person name="Stolte C."/>
            <person name="Sykes S."/>
            <person name="Walk T."/>
            <person name="White J."/>
            <person name="Yandava C."/>
            <person name="Haas B."/>
            <person name="Nusbaum C."/>
            <person name="Birren B."/>
        </authorList>
    </citation>
    <scope>NUCLEOTIDE SEQUENCE [LARGE SCALE GENOMIC DNA]</scope>
    <source>
        <strain evidence="5">ATCC 64411 / 73-15</strain>
    </source>
</reference>
<proteinExistence type="predicted"/>
<dbReference type="OMA" id="WSKTWLK"/>
<keyword evidence="5" id="KW-1185">Reference proteome</keyword>
<dbReference type="STRING" id="644358.A0A0C4DP28"/>
<evidence type="ECO:0000259" key="2">
    <source>
        <dbReference type="Pfam" id="PF13324"/>
    </source>
</evidence>
<dbReference type="EMBL" id="GL876966">
    <property type="protein sequence ID" value="KLU82507.1"/>
    <property type="molecule type" value="Genomic_DNA"/>
</dbReference>
<dbReference type="EnsemblFungi" id="MAPG_01579T0">
    <property type="protein sequence ID" value="MAPG_01579T0"/>
    <property type="gene ID" value="MAPG_01579"/>
</dbReference>
<gene>
    <name evidence="3" type="ORF">MAPG_01579</name>
</gene>
<evidence type="ECO:0000313" key="3">
    <source>
        <dbReference type="EMBL" id="KLU82507.1"/>
    </source>
</evidence>
<dbReference type="eggNOG" id="ENOG502QZAU">
    <property type="taxonomic scope" value="Eukaryota"/>
</dbReference>
<reference evidence="3" key="3">
    <citation type="submission" date="2011-03" db="EMBL/GenBank/DDBJ databases">
        <title>Annotation of Magnaporthe poae ATCC 64411.</title>
        <authorList>
            <person name="Ma L.-J."/>
            <person name="Dead R."/>
            <person name="Young S.K."/>
            <person name="Zeng Q."/>
            <person name="Gargeya S."/>
            <person name="Fitzgerald M."/>
            <person name="Haas B."/>
            <person name="Abouelleil A."/>
            <person name="Alvarado L."/>
            <person name="Arachchi H.M."/>
            <person name="Berlin A."/>
            <person name="Brown A."/>
            <person name="Chapman S.B."/>
            <person name="Chen Z."/>
            <person name="Dunbar C."/>
            <person name="Freedman E."/>
            <person name="Gearin G."/>
            <person name="Gellesch M."/>
            <person name="Goldberg J."/>
            <person name="Griggs A."/>
            <person name="Gujja S."/>
            <person name="Heiman D."/>
            <person name="Howarth C."/>
            <person name="Larson L."/>
            <person name="Lui A."/>
            <person name="MacDonald P.J.P."/>
            <person name="Mehta T."/>
            <person name="Montmayeur A."/>
            <person name="Murphy C."/>
            <person name="Neiman D."/>
            <person name="Pearson M."/>
            <person name="Priest M."/>
            <person name="Roberts A."/>
            <person name="Saif S."/>
            <person name="Shea T."/>
            <person name="Shenoy N."/>
            <person name="Sisk P."/>
            <person name="Stolte C."/>
            <person name="Sykes S."/>
            <person name="Yandava C."/>
            <person name="Wortman J."/>
            <person name="Nusbaum C."/>
            <person name="Birren B."/>
        </authorList>
    </citation>
    <scope>NUCLEOTIDE SEQUENCE</scope>
    <source>
        <strain evidence="3">ATCC 64411</strain>
    </source>
</reference>
<reference evidence="4" key="4">
    <citation type="journal article" date="2015" name="G3 (Bethesda)">
        <title>Genome sequences of three phytopathogenic species of the Magnaporthaceae family of fungi.</title>
        <authorList>
            <person name="Okagaki L.H."/>
            <person name="Nunes C.C."/>
            <person name="Sailsbery J."/>
            <person name="Clay B."/>
            <person name="Brown D."/>
            <person name="John T."/>
            <person name="Oh Y."/>
            <person name="Young N."/>
            <person name="Fitzgerald M."/>
            <person name="Haas B.J."/>
            <person name="Zeng Q."/>
            <person name="Young S."/>
            <person name="Adiconis X."/>
            <person name="Fan L."/>
            <person name="Levin J.Z."/>
            <person name="Mitchell T.K."/>
            <person name="Okubara P.A."/>
            <person name="Farman M.L."/>
            <person name="Kohn L.M."/>
            <person name="Birren B."/>
            <person name="Ma L.-J."/>
            <person name="Dean R.A."/>
        </authorList>
    </citation>
    <scope>NUCLEOTIDE SEQUENCE</scope>
    <source>
        <strain evidence="4">ATCC 64411 / 73-15</strain>
    </source>
</reference>
<reference evidence="3" key="1">
    <citation type="submission" date="2010-05" db="EMBL/GenBank/DDBJ databases">
        <title>The Genome Sequence of Magnaporthe poae strain ATCC 64411.</title>
        <authorList>
            <consortium name="The Broad Institute Genome Sequencing Platform"/>
            <consortium name="Broad Institute Genome Sequencing Center for Infectious Disease"/>
            <person name="Ma L.-J."/>
            <person name="Dead R."/>
            <person name="Young S."/>
            <person name="Zeng Q."/>
            <person name="Koehrsen M."/>
            <person name="Alvarado L."/>
            <person name="Berlin A."/>
            <person name="Chapman S.B."/>
            <person name="Chen Z."/>
            <person name="Freedman E."/>
            <person name="Gellesch M."/>
            <person name="Goldberg J."/>
            <person name="Griggs A."/>
            <person name="Gujja S."/>
            <person name="Heilman E.R."/>
            <person name="Heiman D."/>
            <person name="Hepburn T."/>
            <person name="Howarth C."/>
            <person name="Jen D."/>
            <person name="Larson L."/>
            <person name="Mehta T."/>
            <person name="Neiman D."/>
            <person name="Pearson M."/>
            <person name="Roberts A."/>
            <person name="Saif S."/>
            <person name="Shea T."/>
            <person name="Shenoy N."/>
            <person name="Sisk P."/>
            <person name="Stolte C."/>
            <person name="Sykes S."/>
            <person name="Walk T."/>
            <person name="White J."/>
            <person name="Yandava C."/>
            <person name="Haas B."/>
            <person name="Nusbaum C."/>
            <person name="Birren B."/>
        </authorList>
    </citation>
    <scope>NUCLEOTIDE SEQUENCE</scope>
    <source>
        <strain evidence="3">ATCC 64411</strain>
    </source>
</reference>
<protein>
    <recommendedName>
        <fullName evidence="2">Cyclin-D1-binding protein 1-like N-terminal domain-containing protein</fullName>
    </recommendedName>
</protein>
<dbReference type="VEuPathDB" id="FungiDB:MAPG_01579"/>
<organism evidence="4 5">
    <name type="scientific">Magnaporthiopsis poae (strain ATCC 64411 / 73-15)</name>
    <name type="common">Kentucky bluegrass fungus</name>
    <name type="synonym">Magnaporthe poae</name>
    <dbReference type="NCBI Taxonomy" id="644358"/>
    <lineage>
        <taxon>Eukaryota</taxon>
        <taxon>Fungi</taxon>
        <taxon>Dikarya</taxon>
        <taxon>Ascomycota</taxon>
        <taxon>Pezizomycotina</taxon>
        <taxon>Sordariomycetes</taxon>
        <taxon>Sordariomycetidae</taxon>
        <taxon>Magnaporthales</taxon>
        <taxon>Magnaporthaceae</taxon>
        <taxon>Magnaporthiopsis</taxon>
    </lineage>
</organism>
<evidence type="ECO:0000313" key="5">
    <source>
        <dbReference type="Proteomes" id="UP000011715"/>
    </source>
</evidence>
<evidence type="ECO:0000313" key="4">
    <source>
        <dbReference type="EnsemblFungi" id="MAPG_01579T0"/>
    </source>
</evidence>
<sequence>MAAETTEPDPLTGLVQTVVSVITYGEAEVSKITSDQETTEQQTDQDKPELNALELASASAELIRAYATKISLFIINEPFTPTAIAKVLRELLKEALPSIVMAAQLCVSSRYTATFRKDLAWRCGRVLKELRVLLLKVPSDGKVLSDAQKNGSKELGGDKGSLAMTGLLWNACDELTSITKGGVAAHLAKKVEQYRDTLKDVMEELKEWGEETDEDDEDEIAPDYGDADDPAQSAISSTQAMLDDLMNSQRHIPADDPDNIRPRLESCLRRIRLTTLLYQAIIKRRLKTLPRLPTPAASVVCSRVDEVLSMLRNIPDGFNDVAAAFYELSPADIDKHMDQRFLDAFTISEMLLKPWTGAEKDEFTDWALKFQVEIKKNS</sequence>
<dbReference type="PANTHER" id="PTHR15492:SF1">
    <property type="entry name" value="CYCLIN-D1-BINDING PROTEIN 1"/>
    <property type="match status" value="1"/>
</dbReference>
<dbReference type="Pfam" id="PF13324">
    <property type="entry name" value="GCIP_N"/>
    <property type="match status" value="1"/>
</dbReference>